<dbReference type="AlphaFoldDB" id="A0A0E9U6M8"/>
<name>A0A0E9U6M8_ANGAN</name>
<reference evidence="1" key="2">
    <citation type="journal article" date="2015" name="Fish Shellfish Immunol.">
        <title>Early steps in the European eel (Anguilla anguilla)-Vibrio vulnificus interaction in the gills: Role of the RtxA13 toxin.</title>
        <authorList>
            <person name="Callol A."/>
            <person name="Pajuelo D."/>
            <person name="Ebbesson L."/>
            <person name="Teles M."/>
            <person name="MacKenzie S."/>
            <person name="Amaro C."/>
        </authorList>
    </citation>
    <scope>NUCLEOTIDE SEQUENCE</scope>
</reference>
<reference evidence="1" key="1">
    <citation type="submission" date="2014-11" db="EMBL/GenBank/DDBJ databases">
        <authorList>
            <person name="Amaro Gonzalez C."/>
        </authorList>
    </citation>
    <scope>NUCLEOTIDE SEQUENCE</scope>
</reference>
<evidence type="ECO:0000313" key="1">
    <source>
        <dbReference type="EMBL" id="JAH61382.1"/>
    </source>
</evidence>
<sequence length="40" mass="4205">MEEPGHHLANTIPMVTHGGSIMLWGCFSVAGTGRLVRIGA</sequence>
<dbReference type="EMBL" id="GBXM01047195">
    <property type="protein sequence ID" value="JAH61382.1"/>
    <property type="molecule type" value="Transcribed_RNA"/>
</dbReference>
<proteinExistence type="predicted"/>
<organism evidence="1">
    <name type="scientific">Anguilla anguilla</name>
    <name type="common">European freshwater eel</name>
    <name type="synonym">Muraena anguilla</name>
    <dbReference type="NCBI Taxonomy" id="7936"/>
    <lineage>
        <taxon>Eukaryota</taxon>
        <taxon>Metazoa</taxon>
        <taxon>Chordata</taxon>
        <taxon>Craniata</taxon>
        <taxon>Vertebrata</taxon>
        <taxon>Euteleostomi</taxon>
        <taxon>Actinopterygii</taxon>
        <taxon>Neopterygii</taxon>
        <taxon>Teleostei</taxon>
        <taxon>Anguilliformes</taxon>
        <taxon>Anguillidae</taxon>
        <taxon>Anguilla</taxon>
    </lineage>
</organism>
<accession>A0A0E9U6M8</accession>
<protein>
    <submittedName>
        <fullName evidence="1">Uncharacterized protein</fullName>
    </submittedName>
</protein>